<dbReference type="AlphaFoldDB" id="A0A176VLH0"/>
<dbReference type="CDD" id="cd00085">
    <property type="entry name" value="HNHc"/>
    <property type="match status" value="1"/>
</dbReference>
<evidence type="ECO:0000313" key="2">
    <source>
        <dbReference type="EMBL" id="OAE21161.1"/>
    </source>
</evidence>
<sequence length="179" mass="20010">MQAVSTFKEEAMVRGLSSRSRNATKTGRKQWTDDGGWQSPPSESRTEPRSFPHDVKEACWQQAEVVKGRDPSRWRRDALGNLVFRKLVACRGCLCYNFDHVVPYSQGGKSVLENCQVLQTAANSAKGARTNVSETELMQKSVYCRLANRDMDMMELSAYGDVHRESTLSKGGGRTSLNV</sequence>
<organism evidence="2 3">
    <name type="scientific">Marchantia polymorpha subsp. ruderalis</name>
    <dbReference type="NCBI Taxonomy" id="1480154"/>
    <lineage>
        <taxon>Eukaryota</taxon>
        <taxon>Viridiplantae</taxon>
        <taxon>Streptophyta</taxon>
        <taxon>Embryophyta</taxon>
        <taxon>Marchantiophyta</taxon>
        <taxon>Marchantiopsida</taxon>
        <taxon>Marchantiidae</taxon>
        <taxon>Marchantiales</taxon>
        <taxon>Marchantiaceae</taxon>
        <taxon>Marchantia</taxon>
    </lineage>
</organism>
<proteinExistence type="predicted"/>
<evidence type="ECO:0000313" key="3">
    <source>
        <dbReference type="Proteomes" id="UP000077202"/>
    </source>
</evidence>
<feature type="compositionally biased region" description="Basic and acidic residues" evidence="1">
    <location>
        <begin position="44"/>
        <end position="53"/>
    </location>
</feature>
<evidence type="ECO:0000256" key="1">
    <source>
        <dbReference type="SAM" id="MobiDB-lite"/>
    </source>
</evidence>
<dbReference type="Proteomes" id="UP000077202">
    <property type="component" value="Unassembled WGS sequence"/>
</dbReference>
<dbReference type="InterPro" id="IPR003615">
    <property type="entry name" value="HNH_nuc"/>
</dbReference>
<dbReference type="Gene3D" id="1.10.30.50">
    <property type="match status" value="1"/>
</dbReference>
<feature type="region of interest" description="Disordered" evidence="1">
    <location>
        <begin position="1"/>
        <end position="53"/>
    </location>
</feature>
<comment type="caution">
    <text evidence="2">The sequence shown here is derived from an EMBL/GenBank/DDBJ whole genome shotgun (WGS) entry which is preliminary data.</text>
</comment>
<name>A0A176VLH0_MARPO</name>
<reference evidence="2" key="1">
    <citation type="submission" date="2016-03" db="EMBL/GenBank/DDBJ databases">
        <title>Mechanisms controlling the formation of the plant cell surface in tip-growing cells are functionally conserved among land plants.</title>
        <authorList>
            <person name="Honkanen S."/>
            <person name="Jones V.A."/>
            <person name="Morieri G."/>
            <person name="Champion C."/>
            <person name="Hetherington A.J."/>
            <person name="Kelly S."/>
            <person name="Saint-Marcoux D."/>
            <person name="Proust H."/>
            <person name="Prescott H."/>
            <person name="Dolan L."/>
        </authorList>
    </citation>
    <scope>NUCLEOTIDE SEQUENCE [LARGE SCALE GENOMIC DNA]</scope>
    <source>
        <tissue evidence="2">Whole gametophyte</tissue>
    </source>
</reference>
<keyword evidence="3" id="KW-1185">Reference proteome</keyword>
<protein>
    <recommendedName>
        <fullName evidence="4">HNH nuclease domain-containing protein</fullName>
    </recommendedName>
</protein>
<dbReference type="EMBL" id="LVLJ01003524">
    <property type="protein sequence ID" value="OAE21161.1"/>
    <property type="molecule type" value="Genomic_DNA"/>
</dbReference>
<evidence type="ECO:0008006" key="4">
    <source>
        <dbReference type="Google" id="ProtNLM"/>
    </source>
</evidence>
<dbReference type="PANTHER" id="PTHR33427:SF3">
    <property type="entry name" value="HNH ENDONUCLEASE"/>
    <property type="match status" value="1"/>
</dbReference>
<dbReference type="PANTHER" id="PTHR33427">
    <property type="entry name" value="HNH ENDONUCLEASE"/>
    <property type="match status" value="1"/>
</dbReference>
<gene>
    <name evidence="2" type="ORF">AXG93_872s1300</name>
</gene>
<accession>A0A176VLH0</accession>